<evidence type="ECO:0000313" key="3">
    <source>
        <dbReference type="EMBL" id="SDW38974.1"/>
    </source>
</evidence>
<dbReference type="Pfam" id="PF00903">
    <property type="entry name" value="Glyoxalase"/>
    <property type="match status" value="2"/>
</dbReference>
<sequence>MQLKGIHHVSSLTADARRNVDFYTNVLGMRLVKKTVNQDDTSVYHLFYGDERGNPGTEVTFFEIPMAASNKRGTNSITKVSLRVPGDSALEYWKQRFEEHSVQHGDIQKQAGRLVLPFEDPEGHRMQFVSDEHDQGVEPGTPWEHSNASPANGATGLGPVRLTVKTAEPTAAVLKDIMGFSEIQSYPHPNDTDLPDIRVFETGKGGSGAEIHIETRSDLPAERQGRGAVHHVAFRVEDADELQQWIERIKNARLPNSGFVERYYFQSLYFREPNGILFELATDGPGFEGDEPFEHLGESLALPPFLEPSRSEIEARLKPID</sequence>
<dbReference type="CDD" id="cd08347">
    <property type="entry name" value="PcpA_C_like"/>
    <property type="match status" value="1"/>
</dbReference>
<dbReference type="Gene3D" id="3.10.180.10">
    <property type="entry name" value="2,3-Dihydroxybiphenyl 1,2-Dioxygenase, domain 1"/>
    <property type="match status" value="2"/>
</dbReference>
<dbReference type="PANTHER" id="PTHR36110:SF4">
    <property type="entry name" value="RING-CLEAVING DIOXYGENASE MHQA-RELATED"/>
    <property type="match status" value="1"/>
</dbReference>
<gene>
    <name evidence="3" type="ORF">SAMN05421781_1248</name>
</gene>
<dbReference type="Proteomes" id="UP000199488">
    <property type="component" value="Unassembled WGS sequence"/>
</dbReference>
<dbReference type="OrthoDB" id="9785698at2"/>
<accession>A0A1H2T6V2</accession>
<evidence type="ECO:0000256" key="1">
    <source>
        <dbReference type="SAM" id="MobiDB-lite"/>
    </source>
</evidence>
<dbReference type="EMBL" id="FNNC01000002">
    <property type="protein sequence ID" value="SDW38974.1"/>
    <property type="molecule type" value="Genomic_DNA"/>
</dbReference>
<dbReference type="InterPro" id="IPR004360">
    <property type="entry name" value="Glyas_Fos-R_dOase_dom"/>
</dbReference>
<proteinExistence type="predicted"/>
<name>A0A1H2T6V2_9BACI</name>
<dbReference type="PROSITE" id="PS51819">
    <property type="entry name" value="VOC"/>
    <property type="match status" value="2"/>
</dbReference>
<dbReference type="RefSeq" id="WP_091612548.1">
    <property type="nucleotide sequence ID" value="NZ_FNNC01000002.1"/>
</dbReference>
<evidence type="ECO:0000259" key="2">
    <source>
        <dbReference type="PROSITE" id="PS51819"/>
    </source>
</evidence>
<feature type="region of interest" description="Disordered" evidence="1">
    <location>
        <begin position="133"/>
        <end position="157"/>
    </location>
</feature>
<feature type="domain" description="VOC" evidence="2">
    <location>
        <begin position="156"/>
        <end position="283"/>
    </location>
</feature>
<organism evidence="3 4">
    <name type="scientific">Marinococcus luteus</name>
    <dbReference type="NCBI Taxonomy" id="1122204"/>
    <lineage>
        <taxon>Bacteria</taxon>
        <taxon>Bacillati</taxon>
        <taxon>Bacillota</taxon>
        <taxon>Bacilli</taxon>
        <taxon>Bacillales</taxon>
        <taxon>Bacillaceae</taxon>
        <taxon>Marinococcus</taxon>
    </lineage>
</organism>
<dbReference type="InterPro" id="IPR037523">
    <property type="entry name" value="VOC_core"/>
</dbReference>
<protein>
    <submittedName>
        <fullName evidence="3">Glyoxalase family protein</fullName>
    </submittedName>
</protein>
<dbReference type="AlphaFoldDB" id="A0A1H2T6V2"/>
<dbReference type="PANTHER" id="PTHR36110">
    <property type="entry name" value="RING-CLEAVING DIOXYGENASE MHQE-RELATED"/>
    <property type="match status" value="1"/>
</dbReference>
<dbReference type="SUPFAM" id="SSF54593">
    <property type="entry name" value="Glyoxalase/Bleomycin resistance protein/Dihydroxybiphenyl dioxygenase"/>
    <property type="match status" value="1"/>
</dbReference>
<reference evidence="3 4" key="1">
    <citation type="submission" date="2016-10" db="EMBL/GenBank/DDBJ databases">
        <authorList>
            <person name="de Groot N.N."/>
        </authorList>
    </citation>
    <scope>NUCLEOTIDE SEQUENCE [LARGE SCALE GENOMIC DNA]</scope>
    <source>
        <strain evidence="3 4">DSM 23126</strain>
    </source>
</reference>
<dbReference type="InterPro" id="IPR052537">
    <property type="entry name" value="Extradiol_RC_dioxygenase"/>
</dbReference>
<dbReference type="InterPro" id="IPR029068">
    <property type="entry name" value="Glyas_Bleomycin-R_OHBP_Dase"/>
</dbReference>
<dbReference type="STRING" id="1122204.SAMN05421781_1248"/>
<keyword evidence="4" id="KW-1185">Reference proteome</keyword>
<evidence type="ECO:0000313" key="4">
    <source>
        <dbReference type="Proteomes" id="UP000199488"/>
    </source>
</evidence>
<feature type="domain" description="VOC" evidence="2">
    <location>
        <begin position="5"/>
        <end position="131"/>
    </location>
</feature>